<feature type="transmembrane region" description="Helical" evidence="7">
    <location>
        <begin position="103"/>
        <end position="119"/>
    </location>
</feature>
<feature type="domain" description="Guanylate cyclase" evidence="8">
    <location>
        <begin position="228"/>
        <end position="355"/>
    </location>
</feature>
<dbReference type="InterPro" id="IPR050401">
    <property type="entry name" value="Cyclic_nucleotide_synthase"/>
</dbReference>
<evidence type="ECO:0000256" key="1">
    <source>
        <dbReference type="ARBA" id="ARBA00004370"/>
    </source>
</evidence>
<feature type="transmembrane region" description="Helical" evidence="7">
    <location>
        <begin position="161"/>
        <end position="179"/>
    </location>
</feature>
<evidence type="ECO:0000256" key="6">
    <source>
        <dbReference type="ARBA" id="ARBA00023239"/>
    </source>
</evidence>
<evidence type="ECO:0000256" key="7">
    <source>
        <dbReference type="SAM" id="Phobius"/>
    </source>
</evidence>
<dbReference type="InterPro" id="IPR001054">
    <property type="entry name" value="A/G_cyclase"/>
</dbReference>
<reference evidence="9" key="1">
    <citation type="submission" date="2022-11" db="EMBL/GenBank/DDBJ databases">
        <title>Draft genome sequence of Hoeflea poritis E7-10 and Hoeflea prorocentri PM5-8, separated from scleractinian coral Porites lutea and marine dinoflagellate.</title>
        <authorList>
            <person name="Zhang G."/>
            <person name="Wei Q."/>
            <person name="Cai L."/>
        </authorList>
    </citation>
    <scope>NUCLEOTIDE SEQUENCE</scope>
    <source>
        <strain evidence="9">PM5-8</strain>
    </source>
</reference>
<dbReference type="GO" id="GO:0000166">
    <property type="term" value="F:nucleotide binding"/>
    <property type="evidence" value="ECO:0007669"/>
    <property type="project" value="UniProtKB-KW"/>
</dbReference>
<dbReference type="AlphaFoldDB" id="A0A9X3UK51"/>
<accession>A0A9X3UK51</accession>
<dbReference type="RefSeq" id="WP_267992319.1">
    <property type="nucleotide sequence ID" value="NZ_JAPJZI010000001.1"/>
</dbReference>
<dbReference type="Pfam" id="PF00211">
    <property type="entry name" value="Guanylate_cyc"/>
    <property type="match status" value="1"/>
</dbReference>
<evidence type="ECO:0000256" key="5">
    <source>
        <dbReference type="ARBA" id="ARBA00023136"/>
    </source>
</evidence>
<feature type="transmembrane region" description="Helical" evidence="7">
    <location>
        <begin position="126"/>
        <end position="149"/>
    </location>
</feature>
<dbReference type="GO" id="GO:0004383">
    <property type="term" value="F:guanylate cyclase activity"/>
    <property type="evidence" value="ECO:0007669"/>
    <property type="project" value="TreeGrafter"/>
</dbReference>
<evidence type="ECO:0000259" key="8">
    <source>
        <dbReference type="PROSITE" id="PS50125"/>
    </source>
</evidence>
<dbReference type="Proteomes" id="UP001151234">
    <property type="component" value="Unassembled WGS sequence"/>
</dbReference>
<dbReference type="Gene3D" id="3.30.70.1230">
    <property type="entry name" value="Nucleotide cyclase"/>
    <property type="match status" value="1"/>
</dbReference>
<keyword evidence="6" id="KW-0456">Lyase</keyword>
<protein>
    <submittedName>
        <fullName evidence="9">Adenylate/guanylate cyclase domain-containing protein</fullName>
    </submittedName>
</protein>
<keyword evidence="4 7" id="KW-1133">Transmembrane helix</keyword>
<proteinExistence type="predicted"/>
<evidence type="ECO:0000256" key="2">
    <source>
        <dbReference type="ARBA" id="ARBA00022692"/>
    </source>
</evidence>
<feature type="transmembrane region" description="Helical" evidence="7">
    <location>
        <begin position="52"/>
        <end position="70"/>
    </location>
</feature>
<name>A0A9X3UK51_9HYPH</name>
<organism evidence="9 10">
    <name type="scientific">Hoeflea prorocentri</name>
    <dbReference type="NCBI Taxonomy" id="1922333"/>
    <lineage>
        <taxon>Bacteria</taxon>
        <taxon>Pseudomonadati</taxon>
        <taxon>Pseudomonadota</taxon>
        <taxon>Alphaproteobacteria</taxon>
        <taxon>Hyphomicrobiales</taxon>
        <taxon>Rhizobiaceae</taxon>
        <taxon>Hoeflea</taxon>
    </lineage>
</organism>
<dbReference type="PROSITE" id="PS50125">
    <property type="entry name" value="GUANYLATE_CYCLASE_2"/>
    <property type="match status" value="1"/>
</dbReference>
<sequence length="404" mass="43999">MSIGRDTTVSAETEKRNEQRAFVIGRIVLGLSIIGHVFQVFLFIYLDRVPLTVVNVLSVAVLGFALHRLHYARRTGFAWWVFIAELLINNIITTAVLGVPAGFLVYPMIGIGLGSAIPFTAKRVRLITLLTSFTLILITIAAVATLGAYDPFGDFRTARLLTANMVNMAIGAAAVMWFYSTEIARAEDALETEYLRSEGLLLTILPEKIARRMKSGETTIADTYPDVTVLFADIAGFTHQAAHMPARDLVGLLDNVFERFDTLAETAQVEKIKTVGDAYMAVAGLPEPRPDHADAAARLALDMLAAARSIRLPNGEPLQLRIGLNSGALIGGVIGAKRMTFDLWGDVVNTASRMESTGEIGKVQISTATRQRLSPGFQIADRGTVDIKGKGKMHTWFLLPQDAK</sequence>
<dbReference type="SMART" id="SM00044">
    <property type="entry name" value="CYCc"/>
    <property type="match status" value="1"/>
</dbReference>
<dbReference type="PANTHER" id="PTHR11920:SF335">
    <property type="entry name" value="GUANYLATE CYCLASE"/>
    <property type="match status" value="1"/>
</dbReference>
<gene>
    <name evidence="9" type="ORF">OQ273_18740</name>
</gene>
<dbReference type="GO" id="GO:0005886">
    <property type="term" value="C:plasma membrane"/>
    <property type="evidence" value="ECO:0007669"/>
    <property type="project" value="TreeGrafter"/>
</dbReference>
<keyword evidence="10" id="KW-1185">Reference proteome</keyword>
<dbReference type="GO" id="GO:0001653">
    <property type="term" value="F:peptide receptor activity"/>
    <property type="evidence" value="ECO:0007669"/>
    <property type="project" value="TreeGrafter"/>
</dbReference>
<comment type="subcellular location">
    <subcellularLocation>
        <location evidence="1">Membrane</location>
    </subcellularLocation>
</comment>
<dbReference type="PANTHER" id="PTHR11920">
    <property type="entry name" value="GUANYLYL CYCLASE"/>
    <property type="match status" value="1"/>
</dbReference>
<evidence type="ECO:0000313" key="10">
    <source>
        <dbReference type="Proteomes" id="UP001151234"/>
    </source>
</evidence>
<dbReference type="CDD" id="cd07302">
    <property type="entry name" value="CHD"/>
    <property type="match status" value="1"/>
</dbReference>
<keyword evidence="3" id="KW-0547">Nucleotide-binding</keyword>
<dbReference type="GO" id="GO:0035556">
    <property type="term" value="P:intracellular signal transduction"/>
    <property type="evidence" value="ECO:0007669"/>
    <property type="project" value="InterPro"/>
</dbReference>
<dbReference type="EMBL" id="JAPJZI010000001">
    <property type="protein sequence ID" value="MDA5400618.1"/>
    <property type="molecule type" value="Genomic_DNA"/>
</dbReference>
<feature type="transmembrane region" description="Helical" evidence="7">
    <location>
        <begin position="77"/>
        <end position="97"/>
    </location>
</feature>
<dbReference type="GO" id="GO:0004016">
    <property type="term" value="F:adenylate cyclase activity"/>
    <property type="evidence" value="ECO:0007669"/>
    <property type="project" value="TreeGrafter"/>
</dbReference>
<evidence type="ECO:0000256" key="4">
    <source>
        <dbReference type="ARBA" id="ARBA00022989"/>
    </source>
</evidence>
<dbReference type="GO" id="GO:0007168">
    <property type="term" value="P:receptor guanylyl cyclase signaling pathway"/>
    <property type="evidence" value="ECO:0007669"/>
    <property type="project" value="TreeGrafter"/>
</dbReference>
<evidence type="ECO:0000313" key="9">
    <source>
        <dbReference type="EMBL" id="MDA5400618.1"/>
    </source>
</evidence>
<comment type="caution">
    <text evidence="9">The sequence shown here is derived from an EMBL/GenBank/DDBJ whole genome shotgun (WGS) entry which is preliminary data.</text>
</comment>
<dbReference type="InterPro" id="IPR029787">
    <property type="entry name" value="Nucleotide_cyclase"/>
</dbReference>
<keyword evidence="5 7" id="KW-0472">Membrane</keyword>
<evidence type="ECO:0000256" key="3">
    <source>
        <dbReference type="ARBA" id="ARBA00022741"/>
    </source>
</evidence>
<keyword evidence="2 7" id="KW-0812">Transmembrane</keyword>
<dbReference type="SUPFAM" id="SSF55073">
    <property type="entry name" value="Nucleotide cyclase"/>
    <property type="match status" value="1"/>
</dbReference>
<feature type="transmembrane region" description="Helical" evidence="7">
    <location>
        <begin position="21"/>
        <end position="46"/>
    </location>
</feature>